<proteinExistence type="predicted"/>
<feature type="compositionally biased region" description="Polar residues" evidence="1">
    <location>
        <begin position="94"/>
        <end position="104"/>
    </location>
</feature>
<gene>
    <name evidence="2" type="ORF">FGIG_12355</name>
</gene>
<feature type="compositionally biased region" description="Polar residues" evidence="1">
    <location>
        <begin position="33"/>
        <end position="44"/>
    </location>
</feature>
<sequence>MSNWHTFFFRKPKPKENTNKRLRRRKTRDETDNTTGQDQLNQVSEIEEKNTNKEDPNKLVLFCIDPKEQAENAEVESQANGSPKLRTPWGTTAGEANQTNSNATRPMLPCPQITVNPPSHQGSPETNRRYPRV</sequence>
<organism evidence="2 3">
    <name type="scientific">Fasciola gigantica</name>
    <name type="common">Giant liver fluke</name>
    <dbReference type="NCBI Taxonomy" id="46835"/>
    <lineage>
        <taxon>Eukaryota</taxon>
        <taxon>Metazoa</taxon>
        <taxon>Spiralia</taxon>
        <taxon>Lophotrochozoa</taxon>
        <taxon>Platyhelminthes</taxon>
        <taxon>Trematoda</taxon>
        <taxon>Digenea</taxon>
        <taxon>Plagiorchiida</taxon>
        <taxon>Echinostomata</taxon>
        <taxon>Echinostomatoidea</taxon>
        <taxon>Fasciolidae</taxon>
        <taxon>Fasciola</taxon>
    </lineage>
</organism>
<feature type="compositionally biased region" description="Basic and acidic residues" evidence="1">
    <location>
        <begin position="46"/>
        <end position="56"/>
    </location>
</feature>
<protein>
    <submittedName>
        <fullName evidence="2">Uncharacterized protein</fullName>
    </submittedName>
</protein>
<evidence type="ECO:0000256" key="1">
    <source>
        <dbReference type="SAM" id="MobiDB-lite"/>
    </source>
</evidence>
<feature type="compositionally biased region" description="Polar residues" evidence="1">
    <location>
        <begin position="113"/>
        <end position="125"/>
    </location>
</feature>
<keyword evidence="3" id="KW-1185">Reference proteome</keyword>
<evidence type="ECO:0000313" key="3">
    <source>
        <dbReference type="Proteomes" id="UP000316759"/>
    </source>
</evidence>
<dbReference type="EMBL" id="SUNJ01015614">
    <property type="protein sequence ID" value="TPP49698.1"/>
    <property type="molecule type" value="Genomic_DNA"/>
</dbReference>
<dbReference type="AlphaFoldDB" id="A0A504XQU4"/>
<feature type="region of interest" description="Disordered" evidence="1">
    <location>
        <begin position="1"/>
        <end position="56"/>
    </location>
</feature>
<reference evidence="2 3" key="1">
    <citation type="submission" date="2019-04" db="EMBL/GenBank/DDBJ databases">
        <title>Annotation for the trematode Fasciola gigantica.</title>
        <authorList>
            <person name="Choi Y.-J."/>
        </authorList>
    </citation>
    <scope>NUCLEOTIDE SEQUENCE [LARGE SCALE GENOMIC DNA]</scope>
    <source>
        <strain evidence="2">Uganda_cow_1</strain>
    </source>
</reference>
<comment type="caution">
    <text evidence="2">The sequence shown here is derived from an EMBL/GenBank/DDBJ whole genome shotgun (WGS) entry which is preliminary data.</text>
</comment>
<evidence type="ECO:0000313" key="2">
    <source>
        <dbReference type="EMBL" id="TPP49698.1"/>
    </source>
</evidence>
<name>A0A504XQU4_FASGI</name>
<accession>A0A504XQU4</accession>
<feature type="region of interest" description="Disordered" evidence="1">
    <location>
        <begin position="71"/>
        <end position="133"/>
    </location>
</feature>
<dbReference type="Proteomes" id="UP000316759">
    <property type="component" value="Unassembled WGS sequence"/>
</dbReference>